<evidence type="ECO:0000256" key="2">
    <source>
        <dbReference type="SAM" id="Phobius"/>
    </source>
</evidence>
<evidence type="ECO:0000256" key="1">
    <source>
        <dbReference type="SAM" id="MobiDB-lite"/>
    </source>
</evidence>
<protein>
    <submittedName>
        <fullName evidence="3">Uncharacterized protein</fullName>
    </submittedName>
</protein>
<dbReference type="EMBL" id="JABEZY010273069">
    <property type="protein sequence ID" value="MBA0756033.1"/>
    <property type="molecule type" value="Genomic_DNA"/>
</dbReference>
<keyword evidence="2" id="KW-0812">Transmembrane</keyword>
<keyword evidence="2" id="KW-1133">Transmembrane helix</keyword>
<dbReference type="Proteomes" id="UP000593579">
    <property type="component" value="Unassembled WGS sequence"/>
</dbReference>
<feature type="transmembrane region" description="Helical" evidence="2">
    <location>
        <begin position="55"/>
        <end position="74"/>
    </location>
</feature>
<comment type="caution">
    <text evidence="3">The sequence shown here is derived from an EMBL/GenBank/DDBJ whole genome shotgun (WGS) entry which is preliminary data.</text>
</comment>
<proteinExistence type="predicted"/>
<keyword evidence="2" id="KW-0472">Membrane</keyword>
<keyword evidence="4" id="KW-1185">Reference proteome</keyword>
<feature type="region of interest" description="Disordered" evidence="1">
    <location>
        <begin position="1"/>
        <end position="21"/>
    </location>
</feature>
<evidence type="ECO:0000313" key="3">
    <source>
        <dbReference type="EMBL" id="MBA0756033.1"/>
    </source>
</evidence>
<name>A0A7J9D5M2_GOSGO</name>
<gene>
    <name evidence="3" type="ORF">Gogos_020480</name>
</gene>
<feature type="compositionally biased region" description="Basic and acidic residues" evidence="1">
    <location>
        <begin position="1"/>
        <end position="13"/>
    </location>
</feature>
<dbReference type="AlphaFoldDB" id="A0A7J9D5M2"/>
<reference evidence="3 4" key="1">
    <citation type="journal article" date="2019" name="Genome Biol. Evol.">
        <title>Insights into the evolution of the New World diploid cottons (Gossypium, subgenus Houzingenia) based on genome sequencing.</title>
        <authorList>
            <person name="Grover C.E."/>
            <person name="Arick M.A. 2nd"/>
            <person name="Thrash A."/>
            <person name="Conover J.L."/>
            <person name="Sanders W.S."/>
            <person name="Peterson D.G."/>
            <person name="Frelichowski J.E."/>
            <person name="Scheffler J.A."/>
            <person name="Scheffler B.E."/>
            <person name="Wendel J.F."/>
        </authorList>
    </citation>
    <scope>NUCLEOTIDE SEQUENCE [LARGE SCALE GENOMIC DNA]</scope>
    <source>
        <strain evidence="3">5</strain>
        <tissue evidence="3">Leaf</tissue>
    </source>
</reference>
<organism evidence="3 4">
    <name type="scientific">Gossypium gossypioides</name>
    <name type="common">Mexican cotton</name>
    <name type="synonym">Selera gossypioides</name>
    <dbReference type="NCBI Taxonomy" id="34282"/>
    <lineage>
        <taxon>Eukaryota</taxon>
        <taxon>Viridiplantae</taxon>
        <taxon>Streptophyta</taxon>
        <taxon>Embryophyta</taxon>
        <taxon>Tracheophyta</taxon>
        <taxon>Spermatophyta</taxon>
        <taxon>Magnoliopsida</taxon>
        <taxon>eudicotyledons</taxon>
        <taxon>Gunneridae</taxon>
        <taxon>Pentapetalae</taxon>
        <taxon>rosids</taxon>
        <taxon>malvids</taxon>
        <taxon>Malvales</taxon>
        <taxon>Malvaceae</taxon>
        <taxon>Malvoideae</taxon>
        <taxon>Gossypium</taxon>
    </lineage>
</organism>
<evidence type="ECO:0000313" key="4">
    <source>
        <dbReference type="Proteomes" id="UP000593579"/>
    </source>
</evidence>
<sequence length="78" mass="8948">MHAEKWVRVDSSDVRSSFSHGSTVTSERLIRFRIGIFKKMTSSGELLGCFRMRSYINAVILIGFLCLEFGEVLVMPRF</sequence>
<accession>A0A7J9D5M2</accession>
<dbReference type="OrthoDB" id="979197at2759"/>